<protein>
    <submittedName>
        <fullName evidence="1">Uncharacterized protein</fullName>
    </submittedName>
</protein>
<dbReference type="Proteomes" id="UP000298127">
    <property type="component" value="Unassembled WGS sequence"/>
</dbReference>
<dbReference type="AlphaFoldDB" id="A0A4Y9R4X6"/>
<gene>
    <name evidence="1" type="ORF">E4M00_00300</name>
</gene>
<proteinExistence type="predicted"/>
<dbReference type="RefSeq" id="WP_135118586.1">
    <property type="nucleotide sequence ID" value="NZ_SPQZ01000001.1"/>
</dbReference>
<name>A0A4Y9R4X6_9MICO</name>
<evidence type="ECO:0000313" key="2">
    <source>
        <dbReference type="Proteomes" id="UP000298127"/>
    </source>
</evidence>
<reference evidence="1 2" key="1">
    <citation type="journal article" date="2018" name="J. Microbiol.">
        <title>Leifsonia flava sp. nov., a novel actinobacterium isolated from the rhizosphere of Aquilegia viridiflora.</title>
        <authorList>
            <person name="Cai Y."/>
            <person name="Tao W.Z."/>
            <person name="Ma Y.J."/>
            <person name="Cheng J."/>
            <person name="Zhang M.Y."/>
            <person name="Zhang Y.X."/>
        </authorList>
    </citation>
    <scope>NUCLEOTIDE SEQUENCE [LARGE SCALE GENOMIC DNA]</scope>
    <source>
        <strain evidence="1 2">SYP-B2174</strain>
    </source>
</reference>
<evidence type="ECO:0000313" key="1">
    <source>
        <dbReference type="EMBL" id="TFV99684.1"/>
    </source>
</evidence>
<organism evidence="1 2">
    <name type="scientific">Orlajensenia leifsoniae</name>
    <dbReference type="NCBI Taxonomy" id="2561933"/>
    <lineage>
        <taxon>Bacteria</taxon>
        <taxon>Bacillati</taxon>
        <taxon>Actinomycetota</taxon>
        <taxon>Actinomycetes</taxon>
        <taxon>Micrococcales</taxon>
        <taxon>Microbacteriaceae</taxon>
        <taxon>Orlajensenia</taxon>
    </lineage>
</organism>
<comment type="caution">
    <text evidence="1">The sequence shown here is derived from an EMBL/GenBank/DDBJ whole genome shotgun (WGS) entry which is preliminary data.</text>
</comment>
<sequence>MPALSQYTAQAVFRTDDDVAVIRELEIRRRRAIAARRESRHLFRARLRVWVLVPARVERHRAQEHGTHLAHG</sequence>
<keyword evidence="2" id="KW-1185">Reference proteome</keyword>
<dbReference type="EMBL" id="SPQZ01000001">
    <property type="protein sequence ID" value="TFV99684.1"/>
    <property type="molecule type" value="Genomic_DNA"/>
</dbReference>
<accession>A0A4Y9R4X6</accession>